<dbReference type="RefSeq" id="WP_229688453.1">
    <property type="nucleotide sequence ID" value="NZ_BMMJ01000008.1"/>
</dbReference>
<proteinExistence type="predicted"/>
<sequence length="458" mass="49644">MSGRGVARRIDLLRWPLLGLAVVVLVVFLLAQRQSIEVSYGQSPSASGGVDEGSAGELTDVTLPSVDRLTELVAADPVVRLPGSVARWNTERVRAAIGDSDTRILVTPPGLDADQRKQLREVDNATIRIVGTQVSGGPYEVTADRIAGWRAQLATNDVTDLLVTLITTLNKAPRPADRDELRWREPTGAELDAAVADLRADRLHVVDGATLDRIPEQADRNAFPDGARYVALPAQPFGEPVPAYGPALTRLLPGEPIVVLYGNWIEYHGPAEQEFAELAGTTFYAQFGSRLSRYDYPQRNVLGAYLGMVTDIRYAGLFERPLPYRPIDPLRVALPALPWLFAGCVAAFLVLSVRSLRRSGGGLLARAGDPQRGGVPARLAGLTALVVEMSLLTDARSNPALTRGVVKLQAARHALDEGLPDRHVRRLLAEATGELDDAARTLDIAAYRPDRYLQGRLS</sequence>
<dbReference type="STRING" id="683228.GA0070617_4448"/>
<organism evidence="2 3">
    <name type="scientific">Micromonospora yangpuensis</name>
    <dbReference type="NCBI Taxonomy" id="683228"/>
    <lineage>
        <taxon>Bacteria</taxon>
        <taxon>Bacillati</taxon>
        <taxon>Actinomycetota</taxon>
        <taxon>Actinomycetes</taxon>
        <taxon>Micromonosporales</taxon>
        <taxon>Micromonosporaceae</taxon>
        <taxon>Micromonospora</taxon>
    </lineage>
</organism>
<evidence type="ECO:0000256" key="1">
    <source>
        <dbReference type="SAM" id="Phobius"/>
    </source>
</evidence>
<accession>A0A1C6V2W2</accession>
<dbReference type="Proteomes" id="UP000198937">
    <property type="component" value="Unassembled WGS sequence"/>
</dbReference>
<evidence type="ECO:0000313" key="2">
    <source>
        <dbReference type="EMBL" id="SCL60692.1"/>
    </source>
</evidence>
<protein>
    <submittedName>
        <fullName evidence="2">Uncharacterized protein</fullName>
    </submittedName>
</protein>
<keyword evidence="3" id="KW-1185">Reference proteome</keyword>
<keyword evidence="1" id="KW-1133">Transmembrane helix</keyword>
<evidence type="ECO:0000313" key="3">
    <source>
        <dbReference type="Proteomes" id="UP000198937"/>
    </source>
</evidence>
<keyword evidence="1" id="KW-0472">Membrane</keyword>
<keyword evidence="1" id="KW-0812">Transmembrane</keyword>
<reference evidence="2 3" key="1">
    <citation type="submission" date="2016-06" db="EMBL/GenBank/DDBJ databases">
        <authorList>
            <person name="Kjaerup R.B."/>
            <person name="Dalgaard T.S."/>
            <person name="Juul-Madsen H.R."/>
        </authorList>
    </citation>
    <scope>NUCLEOTIDE SEQUENCE [LARGE SCALE GENOMIC DNA]</scope>
    <source>
        <strain evidence="2 3">DSM 45577</strain>
    </source>
</reference>
<name>A0A1C6V2W2_9ACTN</name>
<gene>
    <name evidence="2" type="ORF">GA0070617_4448</name>
</gene>
<dbReference type="AlphaFoldDB" id="A0A1C6V2W2"/>
<feature type="transmembrane region" description="Helical" evidence="1">
    <location>
        <begin position="12"/>
        <end position="31"/>
    </location>
</feature>
<dbReference type="EMBL" id="FMIA01000002">
    <property type="protein sequence ID" value="SCL60692.1"/>
    <property type="molecule type" value="Genomic_DNA"/>
</dbReference>